<dbReference type="AlphaFoldDB" id="A0A6L4WNG6"/>
<evidence type="ECO:0000313" key="4">
    <source>
        <dbReference type="Proteomes" id="UP000472839"/>
    </source>
</evidence>
<reference evidence="3 4" key="1">
    <citation type="submission" date="2019-10" db="EMBL/GenBank/DDBJ databases">
        <title>Poseidonibacter ostreae sp. nov., isolated from the gut of the Ostrea denselamellosa.</title>
        <authorList>
            <person name="Choi A."/>
        </authorList>
    </citation>
    <scope>NUCLEOTIDE SEQUENCE [LARGE SCALE GENOMIC DNA]</scope>
    <source>
        <strain evidence="1 4">SJOD-M-33</strain>
        <strain evidence="2 3">SJOD-M-5</strain>
    </source>
</reference>
<feature type="non-terminal residue" evidence="1">
    <location>
        <position position="1"/>
    </location>
</feature>
<gene>
    <name evidence="2" type="ORF">GBG18_14795</name>
    <name evidence="1" type="ORF">GBG19_14960</name>
</gene>
<dbReference type="RefSeq" id="WP_152192319.1">
    <property type="nucleotide sequence ID" value="NZ_WFKJ01000086.1"/>
</dbReference>
<dbReference type="EMBL" id="WFKK01000068">
    <property type="protein sequence ID" value="KAB7884968.1"/>
    <property type="molecule type" value="Genomic_DNA"/>
</dbReference>
<keyword evidence="3" id="KW-1185">Reference proteome</keyword>
<dbReference type="EMBL" id="WFKJ01000086">
    <property type="protein sequence ID" value="KAB7886085.1"/>
    <property type="molecule type" value="Genomic_DNA"/>
</dbReference>
<proteinExistence type="predicted"/>
<name>A0A6L4WNG6_9BACT</name>
<evidence type="ECO:0000313" key="3">
    <source>
        <dbReference type="Proteomes" id="UP000461010"/>
    </source>
</evidence>
<sequence length="139" mass="16175">NNITHKGIIVLANKELEKMIKIQSKQINYLTSLVEELVFSSDMIEKEKKKSLLKQKSNKSNYLSIRDLSERTTYSVSTLYSKIKLLKKGEHYFYSRGERGKLMFDESAVDFLARGTTYKKVNNAPIKKPIYIDDFLNKI</sequence>
<accession>A0A6L4WNG6</accession>
<protein>
    <submittedName>
        <fullName evidence="1">Uncharacterized protein</fullName>
    </submittedName>
</protein>
<comment type="caution">
    <text evidence="1">The sequence shown here is derived from an EMBL/GenBank/DDBJ whole genome shotgun (WGS) entry which is preliminary data.</text>
</comment>
<organism evidence="1 4">
    <name type="scientific">Poseidonibacter ostreae</name>
    <dbReference type="NCBI Taxonomy" id="2654171"/>
    <lineage>
        <taxon>Bacteria</taxon>
        <taxon>Pseudomonadati</taxon>
        <taxon>Campylobacterota</taxon>
        <taxon>Epsilonproteobacteria</taxon>
        <taxon>Campylobacterales</taxon>
        <taxon>Arcobacteraceae</taxon>
        <taxon>Poseidonibacter</taxon>
    </lineage>
</organism>
<dbReference type="Proteomes" id="UP000461010">
    <property type="component" value="Unassembled WGS sequence"/>
</dbReference>
<dbReference type="Proteomes" id="UP000472839">
    <property type="component" value="Unassembled WGS sequence"/>
</dbReference>
<evidence type="ECO:0000313" key="1">
    <source>
        <dbReference type="EMBL" id="KAB7884968.1"/>
    </source>
</evidence>
<evidence type="ECO:0000313" key="2">
    <source>
        <dbReference type="EMBL" id="KAB7886085.1"/>
    </source>
</evidence>